<dbReference type="Proteomes" id="UP000235392">
    <property type="component" value="Unassembled WGS sequence"/>
</dbReference>
<dbReference type="CDD" id="cd07995">
    <property type="entry name" value="TPK"/>
    <property type="match status" value="1"/>
</dbReference>
<dbReference type="InterPro" id="IPR007373">
    <property type="entry name" value="Thiamin_PyroPKinase_B1-bd"/>
</dbReference>
<evidence type="ECO:0000313" key="12">
    <source>
        <dbReference type="Proteomes" id="UP000235388"/>
    </source>
</evidence>
<reference evidence="12 13" key="1">
    <citation type="submission" date="2017-11" db="EMBL/GenBank/DDBJ databases">
        <title>De novo assembly and phasing of dikaryotic genomes from two isolates of Puccinia coronata f. sp. avenae, the causal agent of oat crown rust.</title>
        <authorList>
            <person name="Miller M.E."/>
            <person name="Zhang Y."/>
            <person name="Omidvar V."/>
            <person name="Sperschneider J."/>
            <person name="Schwessinger B."/>
            <person name="Raley C."/>
            <person name="Palmer J.M."/>
            <person name="Garnica D."/>
            <person name="Upadhyaya N."/>
            <person name="Rathjen J."/>
            <person name="Taylor J.M."/>
            <person name="Park R.F."/>
            <person name="Dodds P.N."/>
            <person name="Hirsch C.D."/>
            <person name="Kianian S.F."/>
            <person name="Figueroa M."/>
        </authorList>
    </citation>
    <scope>NUCLEOTIDE SEQUENCE [LARGE SCALE GENOMIC DNA]</scope>
    <source>
        <strain evidence="9">12NC29</strain>
        <strain evidence="11">12SD80</strain>
    </source>
</reference>
<dbReference type="SUPFAM" id="SSF63862">
    <property type="entry name" value="Thiamin pyrophosphokinase, substrate-binding domain"/>
    <property type="match status" value="1"/>
</dbReference>
<evidence type="ECO:0000256" key="3">
    <source>
        <dbReference type="ARBA" id="ARBA00022679"/>
    </source>
</evidence>
<dbReference type="UniPathway" id="UPA00060">
    <property type="reaction ID" value="UER00597"/>
</dbReference>
<dbReference type="AlphaFoldDB" id="A0A2N5S503"/>
<evidence type="ECO:0000313" key="9">
    <source>
        <dbReference type="EMBL" id="PLW08337.1"/>
    </source>
</evidence>
<comment type="caution">
    <text evidence="9">The sequence shown here is derived from an EMBL/GenBank/DDBJ whole genome shotgun (WGS) entry which is preliminary data.</text>
</comment>
<comment type="pathway">
    <text evidence="1 7">Cofactor biosynthesis; thiamine diphosphate biosynthesis; thiamine diphosphate from thiamine: step 1/1.</text>
</comment>
<dbReference type="Proteomes" id="UP000235388">
    <property type="component" value="Unassembled WGS sequence"/>
</dbReference>
<evidence type="ECO:0000256" key="6">
    <source>
        <dbReference type="ARBA" id="ARBA00022840"/>
    </source>
</evidence>
<dbReference type="PIRSF" id="PIRSF031057">
    <property type="entry name" value="Thiamin_pyrophosphokinase"/>
    <property type="match status" value="1"/>
</dbReference>
<dbReference type="InterPro" id="IPR036759">
    <property type="entry name" value="TPK_catalytic_sf"/>
</dbReference>
<evidence type="ECO:0000259" key="8">
    <source>
        <dbReference type="SMART" id="SM00983"/>
    </source>
</evidence>
<dbReference type="GO" id="GO:0004788">
    <property type="term" value="F:thiamine diphosphokinase activity"/>
    <property type="evidence" value="ECO:0007669"/>
    <property type="project" value="UniProtKB-UniRule"/>
</dbReference>
<evidence type="ECO:0000256" key="2">
    <source>
        <dbReference type="ARBA" id="ARBA00006785"/>
    </source>
</evidence>
<sequence length="324" mass="35275">MQRAGPGQGRAWSAVHARLLFPRGPVLYDGEATRRNHKMTERRWSGPFAHELEKKSYLVILNTAIKLGPDGGPNRVFELLWAGAARRICADGGANRLYDYCMASAATGPDTRQQPPRILVPDHITGDLDSIRPQVKQFFEQSPAQISHHQDQDSTDFGKCLALIDAIEGRSDSNNLYHHHSTGLLLIHGGLTGRLDQTIHTLHVLLSPLRAPSASPVHGLPETWVVDTDGGSMACALPGGVKHLLHVPVSWRQGGSPLTCGILPIGVNQTTLTTKGLKWNLDRAQSSMTGLLSTSNHVLPETEVVEVESDESVIWTIEIPSSAM</sequence>
<accession>A0A2N5S503</accession>
<dbReference type="InterPro" id="IPR006282">
    <property type="entry name" value="Thi_PPkinase"/>
</dbReference>
<evidence type="ECO:0000313" key="13">
    <source>
        <dbReference type="Proteomes" id="UP000235392"/>
    </source>
</evidence>
<dbReference type="Pfam" id="PF04263">
    <property type="entry name" value="TPK_catalytic"/>
    <property type="match status" value="1"/>
</dbReference>
<evidence type="ECO:0000256" key="5">
    <source>
        <dbReference type="ARBA" id="ARBA00022777"/>
    </source>
</evidence>
<keyword evidence="12" id="KW-1185">Reference proteome</keyword>
<protein>
    <recommendedName>
        <fullName evidence="7">Thiamine pyrophosphokinase</fullName>
        <ecNumber evidence="7">2.7.6.2</ecNumber>
    </recommendedName>
</protein>
<dbReference type="GO" id="GO:0005524">
    <property type="term" value="F:ATP binding"/>
    <property type="evidence" value="ECO:0007669"/>
    <property type="project" value="UniProtKB-UniRule"/>
</dbReference>
<evidence type="ECO:0000313" key="11">
    <source>
        <dbReference type="EMBL" id="PLW38181.1"/>
    </source>
</evidence>
<dbReference type="Gene3D" id="3.40.50.10240">
    <property type="entry name" value="Thiamin pyrophosphokinase, catalytic domain"/>
    <property type="match status" value="1"/>
</dbReference>
<evidence type="ECO:0000256" key="7">
    <source>
        <dbReference type="PIRNR" id="PIRNR031057"/>
    </source>
</evidence>
<dbReference type="NCBIfam" id="TIGR01378">
    <property type="entry name" value="thi_PPkinase"/>
    <property type="match status" value="1"/>
</dbReference>
<dbReference type="OrthoDB" id="25149at2759"/>
<dbReference type="PANTHER" id="PTHR13622:SF8">
    <property type="entry name" value="THIAMIN PYROPHOSPHOKINASE 1"/>
    <property type="match status" value="1"/>
</dbReference>
<gene>
    <name evidence="10" type="ORF">PCANC_21908</name>
    <name evidence="9" type="ORF">PCANC_25676</name>
    <name evidence="11" type="ORF">PCASD_09481</name>
</gene>
<keyword evidence="5 7" id="KW-0418">Kinase</keyword>
<dbReference type="EMBL" id="PGCJ01001167">
    <property type="protein sequence ID" value="PLW08337.1"/>
    <property type="molecule type" value="Genomic_DNA"/>
</dbReference>
<dbReference type="SMART" id="SM00983">
    <property type="entry name" value="TPK_B1_binding"/>
    <property type="match status" value="1"/>
</dbReference>
<dbReference type="InterPro" id="IPR016966">
    <property type="entry name" value="Thiamin_pyrophosphokinase_euk"/>
</dbReference>
<feature type="domain" description="Thiamin pyrophosphokinase thiamin-binding" evidence="8">
    <location>
        <begin position="240"/>
        <end position="313"/>
    </location>
</feature>
<dbReference type="GO" id="GO:0009229">
    <property type="term" value="P:thiamine diphosphate biosynthetic process"/>
    <property type="evidence" value="ECO:0007669"/>
    <property type="project" value="UniProtKB-UniRule"/>
</dbReference>
<dbReference type="GO" id="GO:0030975">
    <property type="term" value="F:thiamine binding"/>
    <property type="evidence" value="ECO:0007669"/>
    <property type="project" value="UniProtKB-UniRule"/>
</dbReference>
<dbReference type="EMBL" id="PGCJ01000291">
    <property type="protein sequence ID" value="PLW33814.1"/>
    <property type="molecule type" value="Genomic_DNA"/>
</dbReference>
<dbReference type="InterPro" id="IPR036371">
    <property type="entry name" value="TPK_B1-bd_sf"/>
</dbReference>
<comment type="similarity">
    <text evidence="2 7">Belongs to the thiamine pyrophosphokinase family.</text>
</comment>
<dbReference type="Pfam" id="PF04265">
    <property type="entry name" value="TPK_B1_binding"/>
    <property type="match status" value="1"/>
</dbReference>
<proteinExistence type="inferred from homology"/>
<organism evidence="9 12">
    <name type="scientific">Puccinia coronata f. sp. avenae</name>
    <dbReference type="NCBI Taxonomy" id="200324"/>
    <lineage>
        <taxon>Eukaryota</taxon>
        <taxon>Fungi</taxon>
        <taxon>Dikarya</taxon>
        <taxon>Basidiomycota</taxon>
        <taxon>Pucciniomycotina</taxon>
        <taxon>Pucciniomycetes</taxon>
        <taxon>Pucciniales</taxon>
        <taxon>Pucciniaceae</taxon>
        <taxon>Puccinia</taxon>
    </lineage>
</organism>
<dbReference type="InterPro" id="IPR007371">
    <property type="entry name" value="TPK_catalytic"/>
</dbReference>
<dbReference type="GO" id="GO:0016301">
    <property type="term" value="F:kinase activity"/>
    <property type="evidence" value="ECO:0007669"/>
    <property type="project" value="UniProtKB-UniRule"/>
</dbReference>
<dbReference type="Gene3D" id="2.60.120.320">
    <property type="entry name" value="Thiamin pyrophosphokinase, thiamin-binding domain"/>
    <property type="match status" value="1"/>
</dbReference>
<evidence type="ECO:0000313" key="10">
    <source>
        <dbReference type="EMBL" id="PLW33814.1"/>
    </source>
</evidence>
<dbReference type="GO" id="GO:0006772">
    <property type="term" value="P:thiamine metabolic process"/>
    <property type="evidence" value="ECO:0007669"/>
    <property type="project" value="InterPro"/>
</dbReference>
<dbReference type="EC" id="2.7.6.2" evidence="7"/>
<dbReference type="STRING" id="200324.A0A2N5S503"/>
<dbReference type="EMBL" id="PGCI01000132">
    <property type="protein sequence ID" value="PLW38181.1"/>
    <property type="molecule type" value="Genomic_DNA"/>
</dbReference>
<dbReference type="PANTHER" id="PTHR13622">
    <property type="entry name" value="THIAMIN PYROPHOSPHOKINASE"/>
    <property type="match status" value="1"/>
</dbReference>
<evidence type="ECO:0000256" key="4">
    <source>
        <dbReference type="ARBA" id="ARBA00022741"/>
    </source>
</evidence>
<keyword evidence="6 7" id="KW-0067">ATP-binding</keyword>
<name>A0A2N5S503_9BASI</name>
<keyword evidence="4 7" id="KW-0547">Nucleotide-binding</keyword>
<keyword evidence="3 7" id="KW-0808">Transferase</keyword>
<dbReference type="SUPFAM" id="SSF63999">
    <property type="entry name" value="Thiamin pyrophosphokinase, catalytic domain"/>
    <property type="match status" value="1"/>
</dbReference>
<dbReference type="FunFam" id="2.60.120.320:FF:000001">
    <property type="entry name" value="Thiamine pyrophosphokinase"/>
    <property type="match status" value="1"/>
</dbReference>
<comment type="catalytic activity">
    <reaction evidence="7">
        <text>thiamine + ATP = thiamine diphosphate + AMP + H(+)</text>
        <dbReference type="Rhea" id="RHEA:11576"/>
        <dbReference type="ChEBI" id="CHEBI:15378"/>
        <dbReference type="ChEBI" id="CHEBI:18385"/>
        <dbReference type="ChEBI" id="CHEBI:30616"/>
        <dbReference type="ChEBI" id="CHEBI:58937"/>
        <dbReference type="ChEBI" id="CHEBI:456215"/>
    </reaction>
</comment>
<evidence type="ECO:0000256" key="1">
    <source>
        <dbReference type="ARBA" id="ARBA00005078"/>
    </source>
</evidence>